<protein>
    <recommendedName>
        <fullName evidence="11">UDP-D-xylose:beta-D-glucoside alpha-1,3-D-xylosyltransferase</fullName>
        <ecNumber evidence="11">2.4.2.42</ecNumber>
    </recommendedName>
</protein>
<evidence type="ECO:0000256" key="11">
    <source>
        <dbReference type="ARBA" id="ARBA00038854"/>
    </source>
</evidence>
<dbReference type="InterPro" id="IPR051993">
    <property type="entry name" value="Glycosyltransferase_8"/>
</dbReference>
<keyword evidence="5 13" id="KW-0812">Transmembrane</keyword>
<evidence type="ECO:0000256" key="1">
    <source>
        <dbReference type="ARBA" id="ARBA00004606"/>
    </source>
</evidence>
<keyword evidence="4 14" id="KW-0808">Transferase</keyword>
<dbReference type="Gene3D" id="3.90.550.10">
    <property type="entry name" value="Spore Coat Polysaccharide Biosynthesis Protein SpsA, Chain A"/>
    <property type="match status" value="1"/>
</dbReference>
<dbReference type="SUPFAM" id="SSF53448">
    <property type="entry name" value="Nucleotide-diphospho-sugar transferases"/>
    <property type="match status" value="1"/>
</dbReference>
<dbReference type="InterPro" id="IPR029044">
    <property type="entry name" value="Nucleotide-diphossugar_trans"/>
</dbReference>
<sequence>MYAVNFWCRPASATFLVVANLVLLASLLYTNAPGARCRCADEKSPTVPPQANGSTTNRGPVTLVVITCGDRLELTTSNLKSAVAFSRAPLRLILYADVDNIKSLQDRIMQWPASFLARITYDLRLVAFPSKNFEKWKKLYEPCSTQRLFLPAILPDEDVVLYVDGDTLFLNPVEELWDVFGKMNESQLIAQAHASEDDSNSWYKLKAKVPYIPPFGVNTGVMPMNLTRMRNFGWVSRMELLLEEYEDQISLGDQDLVNILFSFHPDRLFLMTCRWNYRQRNCIFHASCSGETPALLHGNGDCATDPDVEPAIYAIFCVMKKYELGTSLERNFIDPLERELLRVRRSECFVQLMFHSKQWRILARQLDRERGFSDKAINATTSPSTST</sequence>
<comment type="subcellular location">
    <subcellularLocation>
        <location evidence="1">Membrane</location>
        <topology evidence="1">Single-pass type II membrane protein</topology>
    </subcellularLocation>
</comment>
<keyword evidence="3" id="KW-0328">Glycosyltransferase</keyword>
<dbReference type="GO" id="GO:0016266">
    <property type="term" value="P:protein O-linked glycosylation via N-acetyl-galactosamine"/>
    <property type="evidence" value="ECO:0007669"/>
    <property type="project" value="TreeGrafter"/>
</dbReference>
<evidence type="ECO:0000313" key="14">
    <source>
        <dbReference type="EMBL" id="JAR88276.1"/>
    </source>
</evidence>
<keyword evidence="7 13" id="KW-1133">Transmembrane helix</keyword>
<evidence type="ECO:0000256" key="13">
    <source>
        <dbReference type="SAM" id="Phobius"/>
    </source>
</evidence>
<keyword evidence="8 13" id="KW-0472">Membrane</keyword>
<dbReference type="EC" id="2.4.2.42" evidence="11"/>
<evidence type="ECO:0000256" key="3">
    <source>
        <dbReference type="ARBA" id="ARBA00022676"/>
    </source>
</evidence>
<dbReference type="InterPro" id="IPR002495">
    <property type="entry name" value="Glyco_trans_8"/>
</dbReference>
<proteinExistence type="inferred from homology"/>
<comment type="similarity">
    <text evidence="2">Belongs to the glycosyltransferase 8 family.</text>
</comment>
<dbReference type="GO" id="GO:0140563">
    <property type="term" value="F:UDP-D-xylose:beta-D-glucoside alpha-1,3-D-xylosyltransferase activity"/>
    <property type="evidence" value="ECO:0007669"/>
    <property type="project" value="UniProtKB-EC"/>
</dbReference>
<dbReference type="EMBL" id="GEGO01007128">
    <property type="protein sequence ID" value="JAR88276.1"/>
    <property type="molecule type" value="Transcribed_RNA"/>
</dbReference>
<evidence type="ECO:0000256" key="2">
    <source>
        <dbReference type="ARBA" id="ARBA00006351"/>
    </source>
</evidence>
<comment type="function">
    <text evidence="10">Glycosyltransferase which elongates the O-linked glucose attached to EGF-like repeats in the extracellular domain of Notch proteins by catalyzing the addition of xylose.</text>
</comment>
<dbReference type="GO" id="GO:0016020">
    <property type="term" value="C:membrane"/>
    <property type="evidence" value="ECO:0007669"/>
    <property type="project" value="UniProtKB-SubCell"/>
</dbReference>
<accession>A0A147BBX0</accession>
<keyword evidence="6" id="KW-0735">Signal-anchor</keyword>
<dbReference type="PANTHER" id="PTHR46012:SF2">
    <property type="entry name" value="IP22168P"/>
    <property type="match status" value="1"/>
</dbReference>
<organism evidence="14">
    <name type="scientific">Ixodes ricinus</name>
    <name type="common">Common tick</name>
    <name type="synonym">Acarus ricinus</name>
    <dbReference type="NCBI Taxonomy" id="34613"/>
    <lineage>
        <taxon>Eukaryota</taxon>
        <taxon>Metazoa</taxon>
        <taxon>Ecdysozoa</taxon>
        <taxon>Arthropoda</taxon>
        <taxon>Chelicerata</taxon>
        <taxon>Arachnida</taxon>
        <taxon>Acari</taxon>
        <taxon>Parasitiformes</taxon>
        <taxon>Ixodida</taxon>
        <taxon>Ixodoidea</taxon>
        <taxon>Ixodidae</taxon>
        <taxon>Ixodinae</taxon>
        <taxon>Ixodes</taxon>
    </lineage>
</organism>
<evidence type="ECO:0000256" key="10">
    <source>
        <dbReference type="ARBA" id="ARBA00037301"/>
    </source>
</evidence>
<dbReference type="AlphaFoldDB" id="A0A147BBX0"/>
<evidence type="ECO:0000256" key="8">
    <source>
        <dbReference type="ARBA" id="ARBA00023136"/>
    </source>
</evidence>
<feature type="transmembrane region" description="Helical" evidence="13">
    <location>
        <begin position="12"/>
        <end position="29"/>
    </location>
</feature>
<comment type="catalytic activity">
    <reaction evidence="12">
        <text>3-O-(beta-D-glucosyl)-L-seryl-[EGF-like domain protein] + UDP-alpha-D-xylose = 3-O-[alpha-D-xylosyl-(1-&gt;3)-beta-D-glucosyl]-L-seryl-[EGF-like domain protein] + UDP + H(+)</text>
        <dbReference type="Rhea" id="RHEA:56064"/>
        <dbReference type="Rhea" id="RHEA-COMP:14610"/>
        <dbReference type="Rhea" id="RHEA-COMP:14611"/>
        <dbReference type="ChEBI" id="CHEBI:15378"/>
        <dbReference type="ChEBI" id="CHEBI:57632"/>
        <dbReference type="ChEBI" id="CHEBI:58223"/>
        <dbReference type="ChEBI" id="CHEBI:140575"/>
        <dbReference type="ChEBI" id="CHEBI:140576"/>
        <dbReference type="EC" id="2.4.2.42"/>
    </reaction>
</comment>
<evidence type="ECO:0000256" key="6">
    <source>
        <dbReference type="ARBA" id="ARBA00022968"/>
    </source>
</evidence>
<evidence type="ECO:0000256" key="12">
    <source>
        <dbReference type="ARBA" id="ARBA00049181"/>
    </source>
</evidence>
<evidence type="ECO:0000256" key="7">
    <source>
        <dbReference type="ARBA" id="ARBA00022989"/>
    </source>
</evidence>
<evidence type="ECO:0000256" key="9">
    <source>
        <dbReference type="ARBA" id="ARBA00023180"/>
    </source>
</evidence>
<name>A0A147BBX0_IXORI</name>
<dbReference type="Pfam" id="PF01501">
    <property type="entry name" value="Glyco_transf_8"/>
    <property type="match status" value="1"/>
</dbReference>
<dbReference type="PANTHER" id="PTHR46012">
    <property type="entry name" value="IP22168P"/>
    <property type="match status" value="1"/>
</dbReference>
<evidence type="ECO:0000256" key="4">
    <source>
        <dbReference type="ARBA" id="ARBA00022679"/>
    </source>
</evidence>
<keyword evidence="9" id="KW-0325">Glycoprotein</keyword>
<evidence type="ECO:0000256" key="5">
    <source>
        <dbReference type="ARBA" id="ARBA00022692"/>
    </source>
</evidence>
<reference evidence="14" key="1">
    <citation type="journal article" date="2018" name="PLoS Negl. Trop. Dis.">
        <title>Sialome diversity of ticks revealed by RNAseq of single tick salivary glands.</title>
        <authorList>
            <person name="Perner J."/>
            <person name="Kropackova S."/>
            <person name="Kopacek P."/>
            <person name="Ribeiro J.M."/>
        </authorList>
    </citation>
    <scope>NUCLEOTIDE SEQUENCE</scope>
    <source>
        <strain evidence="14">Siblings of single egg batch collected in Ceske Budejovice</strain>
        <tissue evidence="14">Salivary glands</tissue>
    </source>
</reference>